<evidence type="ECO:0000256" key="2">
    <source>
        <dbReference type="ARBA" id="ARBA00022468"/>
    </source>
</evidence>
<dbReference type="PROSITE" id="PS50086">
    <property type="entry name" value="TBC_RABGAP"/>
    <property type="match status" value="1"/>
</dbReference>
<name>A0AA36D847_9BILA</name>
<evidence type="ECO:0000256" key="5">
    <source>
        <dbReference type="ARBA" id="ARBA00022990"/>
    </source>
</evidence>
<keyword evidence="3" id="KW-0963">Cytoplasm</keyword>
<keyword evidence="12" id="KW-1185">Reference proteome</keyword>
<protein>
    <recommendedName>
        <fullName evidence="8">TBC1 domain family member 15</fullName>
    </recommendedName>
    <alternativeName>
        <fullName evidence="9">GTPase-activating protein RAB7</fullName>
    </alternativeName>
</protein>
<comment type="function">
    <text evidence="6">Acts as a GTPase activating protein for RAB7A. Does not act on RAB4, RAB5 or RAB6.</text>
</comment>
<evidence type="ECO:0000313" key="11">
    <source>
        <dbReference type="EMBL" id="CAJ0581517.1"/>
    </source>
</evidence>
<comment type="caution">
    <text evidence="11">The sequence shown here is derived from an EMBL/GenBank/DDBJ whole genome shotgun (WGS) entry which is preliminary data.</text>
</comment>
<dbReference type="FunFam" id="1.10.472.80:FF:000005">
    <property type="entry name" value="TBC1 domain family member 15"/>
    <property type="match status" value="1"/>
</dbReference>
<feature type="domain" description="Rab-GAP TBC" evidence="10">
    <location>
        <begin position="338"/>
        <end position="548"/>
    </location>
</feature>
<dbReference type="GO" id="GO:0005737">
    <property type="term" value="C:cytoplasm"/>
    <property type="evidence" value="ECO:0007669"/>
    <property type="project" value="UniProtKB-SubCell"/>
</dbReference>
<comment type="subcellular location">
    <subcellularLocation>
        <location evidence="1">Cytoplasm</location>
    </subcellularLocation>
</comment>
<dbReference type="EMBL" id="CATQJA010002663">
    <property type="protein sequence ID" value="CAJ0581517.1"/>
    <property type="molecule type" value="Genomic_DNA"/>
</dbReference>
<dbReference type="Gene3D" id="1.10.8.270">
    <property type="entry name" value="putative rabgap domain of human tbc1 domain family member 14 like domains"/>
    <property type="match status" value="1"/>
</dbReference>
<dbReference type="Pfam" id="PF00566">
    <property type="entry name" value="RabGAP-TBC"/>
    <property type="match status" value="1"/>
</dbReference>
<sequence>MIPILAYRYVKKKQEASRLRMEGDTSAPRARAVFENVALKVSGVCARVAEGDEIYGHLQVVERPMGVFLEWIPIDDSPDTSGWVLADENDENSLLGTSPPSGIKTSPRNFARHRFSFDLNDLSSFKSVQPARAGVGDFFGQSSSDNVCPVFTFFMKDGSSHTPLYFRQSDGNEFLACMQNYLKLRRSRKEPNLVLVINEKADILAQSVHALDNNGDILSRFMGNPYATAMTGLGKITAFMQDQVIPALLDSDEVSMEEQIRAMRELHEKGEESNPLRVYRDGEQSDFEMVTQLELPPRPEIFREAPISKKVWDSFKNNHGSFDQRALHLVKMSVFRGGLEPEVRKEAWKYLLGYISWNESHDEHLQKRAQYEKEYYRMKGQWMSISEEQESRFLTFANRKSLVEKDVTRTDRHMKYFTGEGNANIARLHDVLMTYCMYNFDLGYVQGMSDFCAPVLFVMEDEVDAFWCFVRLMDIVHSNFAEDQLSIKQQCNQLHDLVMIVNPKLCNYLEAHQSDDMYFCFRWLLVWFKREFSFEDASKLWEVLWTNQPCANFLLLICVAILDRETEVIIENGFGLTEILKHVNDLSMHLKLDELLSAAEAIFHQLSASQDKLPKYVLDYLKLNQPANA</sequence>
<dbReference type="Gene3D" id="1.10.472.80">
    <property type="entry name" value="Ypt/Rab-GAP domain of gyp1p, domain 3"/>
    <property type="match status" value="1"/>
</dbReference>
<proteinExistence type="predicted"/>
<evidence type="ECO:0000256" key="4">
    <source>
        <dbReference type="ARBA" id="ARBA00022553"/>
    </source>
</evidence>
<dbReference type="Proteomes" id="UP001177023">
    <property type="component" value="Unassembled WGS sequence"/>
</dbReference>
<evidence type="ECO:0000256" key="8">
    <source>
        <dbReference type="ARBA" id="ARBA00067480"/>
    </source>
</evidence>
<dbReference type="GO" id="GO:0005096">
    <property type="term" value="F:GTPase activator activity"/>
    <property type="evidence" value="ECO:0007669"/>
    <property type="project" value="UniProtKB-KW"/>
</dbReference>
<dbReference type="InterPro" id="IPR035969">
    <property type="entry name" value="Rab-GAP_TBC_sf"/>
</dbReference>
<comment type="subunit">
    <text evidence="7">Interacts with non-phosphorylated form of RAB8A; phosphorylation of RAB8A at 'Thr-72' disrupts this interaction. Interacts with ARMC12.</text>
</comment>
<dbReference type="InterPro" id="IPR000195">
    <property type="entry name" value="Rab-GAP-TBC_dom"/>
</dbReference>
<dbReference type="PANTHER" id="PTHR22957">
    <property type="entry name" value="TBC1 DOMAIN FAMILY MEMBER GTPASE-ACTIVATING PROTEIN"/>
    <property type="match status" value="1"/>
</dbReference>
<evidence type="ECO:0000256" key="7">
    <source>
        <dbReference type="ARBA" id="ARBA00065268"/>
    </source>
</evidence>
<evidence type="ECO:0000259" key="10">
    <source>
        <dbReference type="PROSITE" id="PS50086"/>
    </source>
</evidence>
<dbReference type="AlphaFoldDB" id="A0AA36D847"/>
<organism evidence="11 12">
    <name type="scientific">Mesorhabditis spiculigera</name>
    <dbReference type="NCBI Taxonomy" id="96644"/>
    <lineage>
        <taxon>Eukaryota</taxon>
        <taxon>Metazoa</taxon>
        <taxon>Ecdysozoa</taxon>
        <taxon>Nematoda</taxon>
        <taxon>Chromadorea</taxon>
        <taxon>Rhabditida</taxon>
        <taxon>Rhabditina</taxon>
        <taxon>Rhabditomorpha</taxon>
        <taxon>Rhabditoidea</taxon>
        <taxon>Rhabditidae</taxon>
        <taxon>Mesorhabditinae</taxon>
        <taxon>Mesorhabditis</taxon>
    </lineage>
</organism>
<dbReference type="SMART" id="SM00164">
    <property type="entry name" value="TBC"/>
    <property type="match status" value="1"/>
</dbReference>
<keyword evidence="5" id="KW-0007">Acetylation</keyword>
<evidence type="ECO:0000256" key="9">
    <source>
        <dbReference type="ARBA" id="ARBA00082539"/>
    </source>
</evidence>
<evidence type="ECO:0000256" key="1">
    <source>
        <dbReference type="ARBA" id="ARBA00004496"/>
    </source>
</evidence>
<accession>A0AA36D847</accession>
<gene>
    <name evidence="11" type="ORF">MSPICULIGERA_LOCUS19674</name>
</gene>
<dbReference type="SUPFAM" id="SSF47923">
    <property type="entry name" value="Ypt/Rab-GAP domain of gyp1p"/>
    <property type="match status" value="2"/>
</dbReference>
<keyword evidence="2" id="KW-0343">GTPase activation</keyword>
<feature type="non-terminal residue" evidence="11">
    <location>
        <position position="1"/>
    </location>
</feature>
<evidence type="ECO:0000256" key="3">
    <source>
        <dbReference type="ARBA" id="ARBA00022490"/>
    </source>
</evidence>
<dbReference type="FunFam" id="1.10.8.270:FF:000005">
    <property type="entry name" value="TBC1 domain family member 15"/>
    <property type="match status" value="1"/>
</dbReference>
<dbReference type="PANTHER" id="PTHR22957:SF645">
    <property type="entry name" value="LD27216P"/>
    <property type="match status" value="1"/>
</dbReference>
<evidence type="ECO:0000313" key="12">
    <source>
        <dbReference type="Proteomes" id="UP001177023"/>
    </source>
</evidence>
<evidence type="ECO:0000256" key="6">
    <source>
        <dbReference type="ARBA" id="ARBA00055283"/>
    </source>
</evidence>
<keyword evidence="4" id="KW-0597">Phosphoprotein</keyword>
<reference evidence="11" key="1">
    <citation type="submission" date="2023-06" db="EMBL/GenBank/DDBJ databases">
        <authorList>
            <person name="Delattre M."/>
        </authorList>
    </citation>
    <scope>NUCLEOTIDE SEQUENCE</scope>
    <source>
        <strain evidence="11">AF72</strain>
    </source>
</reference>